<keyword evidence="5" id="KW-1185">Reference proteome</keyword>
<dbReference type="CDD" id="cd14791">
    <property type="entry name" value="GH36"/>
    <property type="match status" value="1"/>
</dbReference>
<name>A0ABN9YCZ8_9DINO</name>
<dbReference type="InterPro" id="IPR017853">
    <property type="entry name" value="GH"/>
</dbReference>
<gene>
    <name evidence="4" type="ORF">PCOR1329_LOCUS84580</name>
</gene>
<reference evidence="4" key="1">
    <citation type="submission" date="2023-10" db="EMBL/GenBank/DDBJ databases">
        <authorList>
            <person name="Chen Y."/>
            <person name="Shah S."/>
            <person name="Dougan E. K."/>
            <person name="Thang M."/>
            <person name="Chan C."/>
        </authorList>
    </citation>
    <scope>NUCLEOTIDE SEQUENCE [LARGE SCALE GENOMIC DNA]</scope>
</reference>
<evidence type="ECO:0000256" key="1">
    <source>
        <dbReference type="ARBA" id="ARBA00022801"/>
    </source>
</evidence>
<evidence type="ECO:0000256" key="3">
    <source>
        <dbReference type="SAM" id="MobiDB-lite"/>
    </source>
</evidence>
<dbReference type="Gene3D" id="3.20.20.70">
    <property type="entry name" value="Aldolase class I"/>
    <property type="match status" value="1"/>
</dbReference>
<organism evidence="4 5">
    <name type="scientific">Prorocentrum cordatum</name>
    <dbReference type="NCBI Taxonomy" id="2364126"/>
    <lineage>
        <taxon>Eukaryota</taxon>
        <taxon>Sar</taxon>
        <taxon>Alveolata</taxon>
        <taxon>Dinophyceae</taxon>
        <taxon>Prorocentrales</taxon>
        <taxon>Prorocentraceae</taxon>
        <taxon>Prorocentrum</taxon>
    </lineage>
</organism>
<keyword evidence="1" id="KW-0378">Hydrolase</keyword>
<keyword evidence="2" id="KW-0326">Glycosidase</keyword>
<dbReference type="PANTHER" id="PTHR43053">
    <property type="entry name" value="GLYCOSIDASE FAMILY 31"/>
    <property type="match status" value="1"/>
</dbReference>
<dbReference type="SUPFAM" id="SSF51445">
    <property type="entry name" value="(Trans)glycosidases"/>
    <property type="match status" value="1"/>
</dbReference>
<dbReference type="InterPro" id="IPR002252">
    <property type="entry name" value="Glyco_hydro_36"/>
</dbReference>
<proteinExistence type="predicted"/>
<dbReference type="InterPro" id="IPR013785">
    <property type="entry name" value="Aldolase_TIM"/>
</dbReference>
<evidence type="ECO:0000256" key="2">
    <source>
        <dbReference type="ARBA" id="ARBA00023295"/>
    </source>
</evidence>
<feature type="region of interest" description="Disordered" evidence="3">
    <location>
        <begin position="140"/>
        <end position="162"/>
    </location>
</feature>
<dbReference type="InterPro" id="IPR050985">
    <property type="entry name" value="Alpha-glycosidase_related"/>
</dbReference>
<sequence length="817" mass="88037">MQPPGIAALGEIMSPGGSRLSVDDDGWMLTGIGPGLYIRASCPKLHGRVGSTRWAKTLFFQGAALEYMEVAVPGLHPAPGLAVAGRCGADGGNAPPFSWRLTLALRQGDLLLMRLETTLDESDEEVVLERVQLAPLQLHALPGGERGPASDGAPPRAPAPAGWPACRPQAWGKLLRQVLARDAGTRRRSPEHSSFLVNGWQSFSFSGVLHGAVPQPRTCMPFFSGAFHDGASLPEGAEGSDGALVSDMFGVFWLHGLGGAVAGFLRQCGGFGGVAALDAVEPPRLLLFSEAGVALRPGVAVASDWAVVAPFGPAQDQRHVEALSGACSLRHVEAGACALRLYLELVALHCGVQRRHPRPLGWCSWYCHGPTVNMSLMEDSLQKLVGERDRRRLPCNLFQLDDGWQSAWGDWLSPNLARFPQGLRPLAHKIKNVGLTPGIWLAPAALVSHSRVANEHPDWILRASDGKPVKCGFTAPGLWMQALDVTNPAVVEHISKVIGTIVHEWGFRYLKCDFLHCASMSAGVRHDATVSRAAALERLMSTIRKAAGERVFVLACGAPLGPCIGHVDAARVSADTAEHWLPKGPDVWGTRWFFARDRTNLPAARNMVRNTMVRLAMGEHLWINDPDCLILREDVPLDEARALATVAAMSAGSLILSDNLQEMVPERLALLECLVPPLPRPAEDVRLLAPEIPTLLATSLQPKPSVDESSWSLVSLFSWPEGDAAPDEMVELPVAVPEGEAPTEWHVFEFWSGSYELLATAHGRPLIRPRRAVPGRCTCQLLAVRRVDRARAQFVGSNVHVSCGLELGSFGQSSCGA</sequence>
<evidence type="ECO:0000313" key="5">
    <source>
        <dbReference type="Proteomes" id="UP001189429"/>
    </source>
</evidence>
<protein>
    <recommendedName>
        <fullName evidence="6">Alpha-galactosidase</fullName>
    </recommendedName>
</protein>
<dbReference type="Proteomes" id="UP001189429">
    <property type="component" value="Unassembled WGS sequence"/>
</dbReference>
<dbReference type="Pfam" id="PF02065">
    <property type="entry name" value="Melibiase"/>
    <property type="match status" value="1"/>
</dbReference>
<evidence type="ECO:0008006" key="6">
    <source>
        <dbReference type="Google" id="ProtNLM"/>
    </source>
</evidence>
<dbReference type="EMBL" id="CAUYUJ010022392">
    <property type="protein sequence ID" value="CAK0910385.1"/>
    <property type="molecule type" value="Genomic_DNA"/>
</dbReference>
<feature type="compositionally biased region" description="Low complexity" evidence="3">
    <location>
        <begin position="147"/>
        <end position="162"/>
    </location>
</feature>
<feature type="non-terminal residue" evidence="4">
    <location>
        <position position="817"/>
    </location>
</feature>
<comment type="caution">
    <text evidence="4">The sequence shown here is derived from an EMBL/GenBank/DDBJ whole genome shotgun (WGS) entry which is preliminary data.</text>
</comment>
<dbReference type="PANTHER" id="PTHR43053:SF3">
    <property type="entry name" value="ALPHA-GALACTOSIDASE C-RELATED"/>
    <property type="match status" value="1"/>
</dbReference>
<accession>A0ABN9YCZ8</accession>
<evidence type="ECO:0000313" key="4">
    <source>
        <dbReference type="EMBL" id="CAK0910385.1"/>
    </source>
</evidence>